<dbReference type="InterPro" id="IPR019651">
    <property type="entry name" value="Glutamate_DH_NAD-spec"/>
</dbReference>
<reference evidence="1" key="1">
    <citation type="submission" date="2020-05" db="EMBL/GenBank/DDBJ databases">
        <authorList>
            <person name="Chiriac C."/>
            <person name="Salcher M."/>
            <person name="Ghai R."/>
            <person name="Kavagutti S V."/>
        </authorList>
    </citation>
    <scope>NUCLEOTIDE SEQUENCE</scope>
</reference>
<protein>
    <submittedName>
        <fullName evidence="1">Unannotated protein</fullName>
    </submittedName>
</protein>
<proteinExistence type="predicted"/>
<organism evidence="1">
    <name type="scientific">freshwater metagenome</name>
    <dbReference type="NCBI Taxonomy" id="449393"/>
    <lineage>
        <taxon>unclassified sequences</taxon>
        <taxon>metagenomes</taxon>
        <taxon>ecological metagenomes</taxon>
    </lineage>
</organism>
<accession>A0A6J7IKT8</accession>
<dbReference type="Pfam" id="PF10712">
    <property type="entry name" value="NAD-GH"/>
    <property type="match status" value="2"/>
</dbReference>
<dbReference type="AlphaFoldDB" id="A0A6J7IKT8"/>
<dbReference type="EMBL" id="CAFBLX010000485">
    <property type="protein sequence ID" value="CAB4931873.1"/>
    <property type="molecule type" value="Genomic_DNA"/>
</dbReference>
<evidence type="ECO:0000313" key="1">
    <source>
        <dbReference type="EMBL" id="CAB4931873.1"/>
    </source>
</evidence>
<sequence>MVDVLDGDAGVLDHCLERRTGAVEQVGGDLLELRAAELLVEEERVLVRVDRDVRKVDRGALPGGQFDLRLLGSLTQTLQGHLVLGQIDAVLSLELVDEPGHDALVPVVATEVVVAGRRADLDDAVADFEQRDVERAATEVEHENGLLAVALVQAVCESCRGGLVDDAQDVEAGDLAGFLRGLTLCVLEVRGNGDDRVGDFLTQVGLGVALELLQRARGDFLRGVLLTVDLHGPVRADVALHGTNRAVDVGDRLVLRGLADQHFTVLGESDDRRGGA</sequence>
<gene>
    <name evidence="1" type="ORF">UFOPK3472_04135</name>
</gene>
<name>A0A6J7IKT8_9ZZZZ</name>